<dbReference type="PANTHER" id="PTHR30221">
    <property type="entry name" value="SMALL-CONDUCTANCE MECHANOSENSITIVE CHANNEL"/>
    <property type="match status" value="1"/>
</dbReference>
<dbReference type="Pfam" id="PF21082">
    <property type="entry name" value="MS_channel_3rd"/>
    <property type="match status" value="1"/>
</dbReference>
<feature type="domain" description="Mechanosensitive ion channel MscS C-terminal" evidence="10">
    <location>
        <begin position="176"/>
        <end position="253"/>
    </location>
</feature>
<dbReference type="InterPro" id="IPR006685">
    <property type="entry name" value="MscS_channel_2nd"/>
</dbReference>
<dbReference type="HOGENOM" id="CLU_037945_1_0_7"/>
<dbReference type="Pfam" id="PF00924">
    <property type="entry name" value="MS_channel_2nd"/>
    <property type="match status" value="1"/>
</dbReference>
<dbReference type="GO" id="GO:0008381">
    <property type="term" value="F:mechanosensitive monoatomic ion channel activity"/>
    <property type="evidence" value="ECO:0007669"/>
    <property type="project" value="InterPro"/>
</dbReference>
<dbReference type="SUPFAM" id="SSF82861">
    <property type="entry name" value="Mechanosensitive channel protein MscS (YggB), transmembrane region"/>
    <property type="match status" value="1"/>
</dbReference>
<dbReference type="KEGG" id="hoh:Hoch_2109"/>
<dbReference type="InterPro" id="IPR010920">
    <property type="entry name" value="LSM_dom_sf"/>
</dbReference>
<dbReference type="InterPro" id="IPR023408">
    <property type="entry name" value="MscS_beta-dom_sf"/>
</dbReference>
<dbReference type="Proteomes" id="UP000001880">
    <property type="component" value="Chromosome"/>
</dbReference>
<name>D0LGT2_HALO1</name>
<evidence type="ECO:0000256" key="8">
    <source>
        <dbReference type="SAM" id="Phobius"/>
    </source>
</evidence>
<dbReference type="RefSeq" id="WP_012827262.1">
    <property type="nucleotide sequence ID" value="NC_013440.1"/>
</dbReference>
<evidence type="ECO:0000256" key="1">
    <source>
        <dbReference type="ARBA" id="ARBA00004651"/>
    </source>
</evidence>
<dbReference type="InterPro" id="IPR011066">
    <property type="entry name" value="MscS_channel_C_sf"/>
</dbReference>
<dbReference type="OrthoDB" id="9799209at2"/>
<feature type="domain" description="Mechanosensitive ion channel MscS" evidence="9">
    <location>
        <begin position="98"/>
        <end position="161"/>
    </location>
</feature>
<evidence type="ECO:0000256" key="5">
    <source>
        <dbReference type="ARBA" id="ARBA00022989"/>
    </source>
</evidence>
<dbReference type="InterPro" id="IPR045275">
    <property type="entry name" value="MscS_archaea/bacteria_type"/>
</dbReference>
<evidence type="ECO:0000256" key="4">
    <source>
        <dbReference type="ARBA" id="ARBA00022692"/>
    </source>
</evidence>
<proteinExistence type="inferred from homology"/>
<comment type="similarity">
    <text evidence="2">Belongs to the MscS (TC 1.A.23) family.</text>
</comment>
<feature type="transmembrane region" description="Helical" evidence="8">
    <location>
        <begin position="53"/>
        <end position="72"/>
    </location>
</feature>
<evidence type="ECO:0000313" key="11">
    <source>
        <dbReference type="EMBL" id="ACY14654.1"/>
    </source>
</evidence>
<dbReference type="InterPro" id="IPR011014">
    <property type="entry name" value="MscS_channel_TM-2"/>
</dbReference>
<dbReference type="AlphaFoldDB" id="D0LGT2"/>
<evidence type="ECO:0000259" key="9">
    <source>
        <dbReference type="Pfam" id="PF00924"/>
    </source>
</evidence>
<dbReference type="Gene3D" id="2.30.30.60">
    <property type="match status" value="1"/>
</dbReference>
<keyword evidence="12" id="KW-1185">Reference proteome</keyword>
<dbReference type="EMBL" id="CP001804">
    <property type="protein sequence ID" value="ACY14654.1"/>
    <property type="molecule type" value="Genomic_DNA"/>
</dbReference>
<dbReference type="SUPFAM" id="SSF82689">
    <property type="entry name" value="Mechanosensitive channel protein MscS (YggB), C-terminal domain"/>
    <property type="match status" value="1"/>
</dbReference>
<keyword evidence="6 8" id="KW-0472">Membrane</keyword>
<evidence type="ECO:0000256" key="7">
    <source>
        <dbReference type="SAM" id="MobiDB-lite"/>
    </source>
</evidence>
<keyword evidence="3" id="KW-1003">Cell membrane</keyword>
<dbReference type="Gene3D" id="3.30.70.100">
    <property type="match status" value="1"/>
</dbReference>
<sequence>MDELRTWIADAWDIEMVRAGLRAALVIIGGLLVLRIANARMRQWSLQAQHRLVFRRLVGAVIIVITGAWAMAELGLEIGVVLGAAGVLTVAVGFAAQTSFSNLISGIFLMAEQPFRVGDLIEIDTFSGEVLSIDLLSVKICTFDNLQVRVPNETMLKANVITLTRFAIRRYDYLLPVPYEQDLAQMREVLFAVAEDNPLTLRNPAPVFIFRGYNESGCQIQFSVWAKRENFVAMRTEVAIDIQRAFAVNDIHLATAQRTLHLSDSAAAHIDRWEAARTATRGTDAEELSSASSRSTPPDTDRGGGS</sequence>
<dbReference type="Gene3D" id="1.10.287.1260">
    <property type="match status" value="1"/>
</dbReference>
<evidence type="ECO:0000256" key="2">
    <source>
        <dbReference type="ARBA" id="ARBA00008017"/>
    </source>
</evidence>
<evidence type="ECO:0000313" key="12">
    <source>
        <dbReference type="Proteomes" id="UP000001880"/>
    </source>
</evidence>
<dbReference type="eggNOG" id="COG0668">
    <property type="taxonomic scope" value="Bacteria"/>
</dbReference>
<dbReference type="STRING" id="502025.Hoch_2109"/>
<dbReference type="SUPFAM" id="SSF50182">
    <property type="entry name" value="Sm-like ribonucleoproteins"/>
    <property type="match status" value="1"/>
</dbReference>
<gene>
    <name evidence="11" type="ordered locus">Hoch_2109</name>
</gene>
<dbReference type="PANTHER" id="PTHR30221:SF1">
    <property type="entry name" value="SMALL-CONDUCTANCE MECHANOSENSITIVE CHANNEL"/>
    <property type="match status" value="1"/>
</dbReference>
<dbReference type="InterPro" id="IPR049278">
    <property type="entry name" value="MS_channel_C"/>
</dbReference>
<protein>
    <submittedName>
        <fullName evidence="11">MscS Mechanosensitive ion channel</fullName>
    </submittedName>
</protein>
<evidence type="ECO:0000256" key="6">
    <source>
        <dbReference type="ARBA" id="ARBA00023136"/>
    </source>
</evidence>
<comment type="subcellular location">
    <subcellularLocation>
        <location evidence="1">Cell membrane</location>
        <topology evidence="1">Multi-pass membrane protein</topology>
    </subcellularLocation>
</comment>
<evidence type="ECO:0000259" key="10">
    <source>
        <dbReference type="Pfam" id="PF21082"/>
    </source>
</evidence>
<feature type="transmembrane region" description="Helical" evidence="8">
    <location>
        <begin position="20"/>
        <end position="41"/>
    </location>
</feature>
<organism evidence="11 12">
    <name type="scientific">Haliangium ochraceum (strain DSM 14365 / JCM 11303 / SMP-2)</name>
    <dbReference type="NCBI Taxonomy" id="502025"/>
    <lineage>
        <taxon>Bacteria</taxon>
        <taxon>Pseudomonadati</taxon>
        <taxon>Myxococcota</taxon>
        <taxon>Polyangia</taxon>
        <taxon>Haliangiales</taxon>
        <taxon>Kofleriaceae</taxon>
        <taxon>Haliangium</taxon>
    </lineage>
</organism>
<feature type="region of interest" description="Disordered" evidence="7">
    <location>
        <begin position="278"/>
        <end position="306"/>
    </location>
</feature>
<evidence type="ECO:0000256" key="3">
    <source>
        <dbReference type="ARBA" id="ARBA00022475"/>
    </source>
</evidence>
<keyword evidence="5 8" id="KW-1133">Transmembrane helix</keyword>
<dbReference type="GO" id="GO:0005886">
    <property type="term" value="C:plasma membrane"/>
    <property type="evidence" value="ECO:0007669"/>
    <property type="project" value="UniProtKB-SubCell"/>
</dbReference>
<feature type="transmembrane region" description="Helical" evidence="8">
    <location>
        <begin position="78"/>
        <end position="96"/>
    </location>
</feature>
<reference evidence="11 12" key="1">
    <citation type="journal article" date="2010" name="Stand. Genomic Sci.">
        <title>Complete genome sequence of Haliangium ochraceum type strain (SMP-2).</title>
        <authorList>
            <consortium name="US DOE Joint Genome Institute (JGI-PGF)"/>
            <person name="Ivanova N."/>
            <person name="Daum C."/>
            <person name="Lang E."/>
            <person name="Abt B."/>
            <person name="Kopitz M."/>
            <person name="Saunders E."/>
            <person name="Lapidus A."/>
            <person name="Lucas S."/>
            <person name="Glavina Del Rio T."/>
            <person name="Nolan M."/>
            <person name="Tice H."/>
            <person name="Copeland A."/>
            <person name="Cheng J.F."/>
            <person name="Chen F."/>
            <person name="Bruce D."/>
            <person name="Goodwin L."/>
            <person name="Pitluck S."/>
            <person name="Mavromatis K."/>
            <person name="Pati A."/>
            <person name="Mikhailova N."/>
            <person name="Chen A."/>
            <person name="Palaniappan K."/>
            <person name="Land M."/>
            <person name="Hauser L."/>
            <person name="Chang Y.J."/>
            <person name="Jeffries C.D."/>
            <person name="Detter J.C."/>
            <person name="Brettin T."/>
            <person name="Rohde M."/>
            <person name="Goker M."/>
            <person name="Bristow J."/>
            <person name="Markowitz V."/>
            <person name="Eisen J.A."/>
            <person name="Hugenholtz P."/>
            <person name="Kyrpides N.C."/>
            <person name="Klenk H.P."/>
        </authorList>
    </citation>
    <scope>NUCLEOTIDE SEQUENCE [LARGE SCALE GENOMIC DNA]</scope>
    <source>
        <strain evidence="12">DSM 14365 / CIP 107738 / JCM 11303 / AJ 13395 / SMP-2</strain>
    </source>
</reference>
<keyword evidence="4 8" id="KW-0812">Transmembrane</keyword>
<accession>D0LGT2</accession>
<feature type="compositionally biased region" description="Polar residues" evidence="7">
    <location>
        <begin position="289"/>
        <end position="298"/>
    </location>
</feature>